<dbReference type="AlphaFoldDB" id="A0A1F6VI35"/>
<dbReference type="EMBL" id="MFTT01000030">
    <property type="protein sequence ID" value="OGI69226.1"/>
    <property type="molecule type" value="Genomic_DNA"/>
</dbReference>
<comment type="caution">
    <text evidence="1">The sequence shown here is derived from an EMBL/GenBank/DDBJ whole genome shotgun (WGS) entry which is preliminary data.</text>
</comment>
<accession>A0A1F6VI35</accession>
<proteinExistence type="predicted"/>
<dbReference type="Proteomes" id="UP000178059">
    <property type="component" value="Unassembled WGS sequence"/>
</dbReference>
<gene>
    <name evidence="1" type="ORF">A2824_01635</name>
</gene>
<organism evidence="1 2">
    <name type="scientific">Candidatus Nomurabacteria bacterium RIFCSPHIGHO2_01_FULL_42_16</name>
    <dbReference type="NCBI Taxonomy" id="1801743"/>
    <lineage>
        <taxon>Bacteria</taxon>
        <taxon>Candidatus Nomuraibacteriota</taxon>
    </lineage>
</organism>
<reference evidence="1 2" key="1">
    <citation type="journal article" date="2016" name="Nat. Commun.">
        <title>Thousands of microbial genomes shed light on interconnected biogeochemical processes in an aquifer system.</title>
        <authorList>
            <person name="Anantharaman K."/>
            <person name="Brown C.T."/>
            <person name="Hug L.A."/>
            <person name="Sharon I."/>
            <person name="Castelle C.J."/>
            <person name="Probst A.J."/>
            <person name="Thomas B.C."/>
            <person name="Singh A."/>
            <person name="Wilkins M.J."/>
            <person name="Karaoz U."/>
            <person name="Brodie E.L."/>
            <person name="Williams K.H."/>
            <person name="Hubbard S.S."/>
            <person name="Banfield J.F."/>
        </authorList>
    </citation>
    <scope>NUCLEOTIDE SEQUENCE [LARGE SCALE GENOMIC DNA]</scope>
</reference>
<evidence type="ECO:0000313" key="1">
    <source>
        <dbReference type="EMBL" id="OGI69226.1"/>
    </source>
</evidence>
<sequence length="450" mass="51362">MKKIILIFGSAFLITIGQTKAQFHGIKGVCENINQDSTDKAVDRFAGLKDVPTLNNKEVKYYISYFFTKYYLESQEQLKAVTIHEDDDEANKKIVQEKEKEIKNFLDTIKLIHLLFQAMPENGFFARNTKKKIHRQCPCIDMEGKCFVKLIGRYEEALAELKWLDDFLTKKITEKLVSEKVNASVDRIVDDAVREIVGRFNAEQDSVLSILYKLQNDMEETDQVIGKYKIMLKETLKKLALKDSTDTGKMSKGKIPKPKSVESREVFLDFKIHSFDSIEFEVYMASKVASKSRSVITQTHGIAEYCNKEVNSIVANAAYETIKKWFVLSKSDTLSISATVIGEADDTWMYEDKKHPFVESDDCKGIGSKLGLKDGDRISNDTIALLRTLSAEMYLREGAKKAVSEKSAKKNAHVEIKVVGSYRNWMEDPGIQKDPEFRKKVIILKCNNCR</sequence>
<protein>
    <submittedName>
        <fullName evidence="1">Uncharacterized protein</fullName>
    </submittedName>
</protein>
<name>A0A1F6VI35_9BACT</name>
<evidence type="ECO:0000313" key="2">
    <source>
        <dbReference type="Proteomes" id="UP000178059"/>
    </source>
</evidence>